<dbReference type="GO" id="GO:0051536">
    <property type="term" value="F:iron-sulfur cluster binding"/>
    <property type="evidence" value="ECO:0007669"/>
    <property type="project" value="UniProtKB-KW"/>
</dbReference>
<keyword evidence="5" id="KW-0456">Lyase</keyword>
<dbReference type="InterPro" id="IPR058240">
    <property type="entry name" value="rSAM_sf"/>
</dbReference>
<evidence type="ECO:0000313" key="6">
    <source>
        <dbReference type="Proteomes" id="UP000076476"/>
    </source>
</evidence>
<dbReference type="InterPro" id="IPR007197">
    <property type="entry name" value="rSAM"/>
</dbReference>
<keyword evidence="2" id="KW-0408">Iron</keyword>
<dbReference type="SFLD" id="SFLDS00029">
    <property type="entry name" value="Radical_SAM"/>
    <property type="match status" value="1"/>
</dbReference>
<dbReference type="RefSeq" id="WP_063386642.1">
    <property type="nucleotide sequence ID" value="NZ_LWBR01000006.1"/>
</dbReference>
<keyword evidence="6" id="KW-1185">Reference proteome</keyword>
<dbReference type="SMART" id="SM00729">
    <property type="entry name" value="Elp3"/>
    <property type="match status" value="1"/>
</dbReference>
<dbReference type="Proteomes" id="UP000076476">
    <property type="component" value="Unassembled WGS sequence"/>
</dbReference>
<name>A0A161YV13_9BACI</name>
<protein>
    <submittedName>
        <fullName evidence="5">DNA photolyase</fullName>
    </submittedName>
</protein>
<sequence length="277" mass="31672">MEITRKNPNSFLTKTNGYLQGYSYSLNPYVGCSYGCHYCYVHKLPVALFKKKEWGTWVEIKDEKPNQFLGELKRAKKKGKVTIFMSSSTDPYQPLEAKELRTRRLLEVIAEMPPDFLFVQTRSPLVTRDIDIFQKLGDRVLVSITVETDRDDVRKIFSPKAPPIQARINALKKLNEENIPSQAAVSPVLPFSPNFTNLLRNATKRVCLDDFFLGDGSGGRRSQALGLSKLFSQIGEEEWFSPENIEYVKDLFLHVFAKDQLFISRQGFIPPDGSHEE</sequence>
<feature type="domain" description="Radical SAM core" evidence="4">
    <location>
        <begin position="18"/>
        <end position="272"/>
    </location>
</feature>
<dbReference type="CDD" id="cd01335">
    <property type="entry name" value="Radical_SAM"/>
    <property type="match status" value="1"/>
</dbReference>
<comment type="caution">
    <text evidence="5">The sequence shown here is derived from an EMBL/GenBank/DDBJ whole genome shotgun (WGS) entry which is preliminary data.</text>
</comment>
<dbReference type="PANTHER" id="PTHR43432:SF3">
    <property type="entry name" value="SLR0285 PROTEIN"/>
    <property type="match status" value="1"/>
</dbReference>
<dbReference type="SFLD" id="SFLDG01084">
    <property type="entry name" value="Uncharacterised_Radical_SAM_Su"/>
    <property type="match status" value="1"/>
</dbReference>
<accession>A0A161YV13</accession>
<dbReference type="InterPro" id="IPR040086">
    <property type="entry name" value="MJ0683-like"/>
</dbReference>
<dbReference type="AlphaFoldDB" id="A0A161YV13"/>
<dbReference type="EMBL" id="LWBR01000006">
    <property type="protein sequence ID" value="KZN97775.1"/>
    <property type="molecule type" value="Genomic_DNA"/>
</dbReference>
<reference evidence="5 6" key="1">
    <citation type="submission" date="2016-04" db="EMBL/GenBank/DDBJ databases">
        <title>Draft genome sequence of Aeribacillus pallidus 8m3 from petroleum reservoir.</title>
        <authorList>
            <person name="Poltaraus A.B."/>
            <person name="Nazina T.N."/>
            <person name="Tourova T.P."/>
            <person name="Malakho S.M."/>
            <person name="Korshunova A.V."/>
            <person name="Sokolova D.S."/>
        </authorList>
    </citation>
    <scope>NUCLEOTIDE SEQUENCE [LARGE SCALE GENOMIC DNA]</scope>
    <source>
        <strain evidence="5 6">8m3</strain>
    </source>
</reference>
<dbReference type="GO" id="GO:0046872">
    <property type="term" value="F:metal ion binding"/>
    <property type="evidence" value="ECO:0007669"/>
    <property type="project" value="UniProtKB-KW"/>
</dbReference>
<keyword evidence="1" id="KW-0479">Metal-binding</keyword>
<evidence type="ECO:0000313" key="5">
    <source>
        <dbReference type="EMBL" id="KZN97775.1"/>
    </source>
</evidence>
<dbReference type="Pfam" id="PF04055">
    <property type="entry name" value="Radical_SAM"/>
    <property type="match status" value="1"/>
</dbReference>
<dbReference type="OrthoDB" id="9785699at2"/>
<evidence type="ECO:0000256" key="1">
    <source>
        <dbReference type="ARBA" id="ARBA00022723"/>
    </source>
</evidence>
<evidence type="ECO:0000259" key="4">
    <source>
        <dbReference type="PROSITE" id="PS51918"/>
    </source>
</evidence>
<keyword evidence="3" id="KW-0411">Iron-sulfur</keyword>
<gene>
    <name evidence="5" type="ORF">AZI98_02165</name>
</gene>
<organism evidence="5 6">
    <name type="scientific">Aeribacillus pallidus</name>
    <dbReference type="NCBI Taxonomy" id="33936"/>
    <lineage>
        <taxon>Bacteria</taxon>
        <taxon>Bacillati</taxon>
        <taxon>Bacillota</taxon>
        <taxon>Bacilli</taxon>
        <taxon>Bacillales</taxon>
        <taxon>Bacillaceae</taxon>
        <taxon>Aeribacillus</taxon>
    </lineage>
</organism>
<proteinExistence type="predicted"/>
<evidence type="ECO:0000256" key="3">
    <source>
        <dbReference type="ARBA" id="ARBA00023014"/>
    </source>
</evidence>
<dbReference type="InterPro" id="IPR006638">
    <property type="entry name" value="Elp3/MiaA/NifB-like_rSAM"/>
</dbReference>
<evidence type="ECO:0000256" key="2">
    <source>
        <dbReference type="ARBA" id="ARBA00023004"/>
    </source>
</evidence>
<dbReference type="Gene3D" id="3.80.30.30">
    <property type="match status" value="1"/>
</dbReference>
<dbReference type="PROSITE" id="PS51918">
    <property type="entry name" value="RADICAL_SAM"/>
    <property type="match status" value="1"/>
</dbReference>
<dbReference type="STRING" id="33936.AZI98_02165"/>
<dbReference type="PANTHER" id="PTHR43432">
    <property type="entry name" value="SLR0285 PROTEIN"/>
    <property type="match status" value="1"/>
</dbReference>
<dbReference type="SUPFAM" id="SSF102114">
    <property type="entry name" value="Radical SAM enzymes"/>
    <property type="match status" value="1"/>
</dbReference>
<dbReference type="GO" id="GO:0016829">
    <property type="term" value="F:lyase activity"/>
    <property type="evidence" value="ECO:0007669"/>
    <property type="project" value="UniProtKB-KW"/>
</dbReference>